<protein>
    <submittedName>
        <fullName evidence="2">Ferritin-like domain-containing protein</fullName>
    </submittedName>
</protein>
<dbReference type="RefSeq" id="WP_113036126.1">
    <property type="nucleotide sequence ID" value="NZ_QMFB01000041.1"/>
</dbReference>
<name>A0A329LTT7_9BACL</name>
<organism evidence="2 3">
    <name type="scientific">Paenibacillus contaminans</name>
    <dbReference type="NCBI Taxonomy" id="450362"/>
    <lineage>
        <taxon>Bacteria</taxon>
        <taxon>Bacillati</taxon>
        <taxon>Bacillota</taxon>
        <taxon>Bacilli</taxon>
        <taxon>Bacillales</taxon>
        <taxon>Paenibacillaceae</taxon>
        <taxon>Paenibacillus</taxon>
    </lineage>
</organism>
<dbReference type="SUPFAM" id="SSF47240">
    <property type="entry name" value="Ferritin-like"/>
    <property type="match status" value="1"/>
</dbReference>
<dbReference type="GO" id="GO:0016491">
    <property type="term" value="F:oxidoreductase activity"/>
    <property type="evidence" value="ECO:0007669"/>
    <property type="project" value="InterPro"/>
</dbReference>
<gene>
    <name evidence="2" type="ORF">DQG23_37305</name>
</gene>
<comment type="caution">
    <text evidence="2">The sequence shown here is derived from an EMBL/GenBank/DDBJ whole genome shotgun (WGS) entry which is preliminary data.</text>
</comment>
<dbReference type="Pfam" id="PF02915">
    <property type="entry name" value="Rubrerythrin"/>
    <property type="match status" value="1"/>
</dbReference>
<proteinExistence type="predicted"/>
<reference evidence="2 3" key="1">
    <citation type="journal article" date="2009" name="Int. J. Syst. Evol. Microbiol.">
        <title>Paenibacillus contaminans sp. nov., isolated from a contaminated laboratory plate.</title>
        <authorList>
            <person name="Chou J.H."/>
            <person name="Lee J.H."/>
            <person name="Lin M.C."/>
            <person name="Chang P.S."/>
            <person name="Arun A.B."/>
            <person name="Young C.C."/>
            <person name="Chen W.M."/>
        </authorList>
    </citation>
    <scope>NUCLEOTIDE SEQUENCE [LARGE SCALE GENOMIC DNA]</scope>
    <source>
        <strain evidence="2 3">CKOBP-6</strain>
    </source>
</reference>
<dbReference type="CDD" id="cd00657">
    <property type="entry name" value="Ferritin_like"/>
    <property type="match status" value="1"/>
</dbReference>
<dbReference type="OrthoDB" id="573482at2"/>
<keyword evidence="3" id="KW-1185">Reference proteome</keyword>
<dbReference type="AlphaFoldDB" id="A0A329LTT7"/>
<dbReference type="EMBL" id="QMFB01000041">
    <property type="protein sequence ID" value="RAV10808.1"/>
    <property type="molecule type" value="Genomic_DNA"/>
</dbReference>
<evidence type="ECO:0000259" key="1">
    <source>
        <dbReference type="Pfam" id="PF02915"/>
    </source>
</evidence>
<dbReference type="InterPro" id="IPR009078">
    <property type="entry name" value="Ferritin-like_SF"/>
</dbReference>
<evidence type="ECO:0000313" key="3">
    <source>
        <dbReference type="Proteomes" id="UP000250369"/>
    </source>
</evidence>
<sequence length="184" mass="21188">MNSWSGYYLPYASPYPGVITDNVFAGYRFPNGQAPVSPPQTYKSQQDALALIERAVQGEREDELFYDYLISVAPGQEEKAIIASIRDDERKHNRMFRTIYKDLTGRTLPPAKDGSFQKPESYTAGLTQALFGELGAVEKYRDIRAGMPNRYYRDMVFEILTDEQKHADKYNFLLNHELRRKSGR</sequence>
<feature type="domain" description="Rubrerythrin diiron-binding" evidence="1">
    <location>
        <begin position="52"/>
        <end position="171"/>
    </location>
</feature>
<evidence type="ECO:0000313" key="2">
    <source>
        <dbReference type="EMBL" id="RAV10808.1"/>
    </source>
</evidence>
<dbReference type="Gene3D" id="1.20.1260.10">
    <property type="match status" value="1"/>
</dbReference>
<dbReference type="GO" id="GO:0046872">
    <property type="term" value="F:metal ion binding"/>
    <property type="evidence" value="ECO:0007669"/>
    <property type="project" value="InterPro"/>
</dbReference>
<dbReference type="Proteomes" id="UP000250369">
    <property type="component" value="Unassembled WGS sequence"/>
</dbReference>
<dbReference type="InterPro" id="IPR012347">
    <property type="entry name" value="Ferritin-like"/>
</dbReference>
<dbReference type="InterPro" id="IPR003251">
    <property type="entry name" value="Rr_diiron-bd_dom"/>
</dbReference>
<accession>A0A329LTT7</accession>